<dbReference type="Pfam" id="PF20150">
    <property type="entry name" value="2EXR"/>
    <property type="match status" value="1"/>
</dbReference>
<protein>
    <recommendedName>
        <fullName evidence="2">2EXR domain-containing protein</fullName>
    </recommendedName>
</protein>
<dbReference type="OrthoDB" id="3469466at2759"/>
<evidence type="ECO:0000313" key="3">
    <source>
        <dbReference type="EMBL" id="OHF01894.1"/>
    </source>
</evidence>
<gene>
    <name evidence="3" type="ORF">CORC01_02772</name>
</gene>
<dbReference type="RefSeq" id="XP_022479036.1">
    <property type="nucleotide sequence ID" value="XM_022614422.1"/>
</dbReference>
<dbReference type="Proteomes" id="UP000176998">
    <property type="component" value="Unassembled WGS sequence"/>
</dbReference>
<dbReference type="PANTHER" id="PTHR35910:SF6">
    <property type="entry name" value="2EXR DOMAIN-CONTAINING PROTEIN"/>
    <property type="match status" value="1"/>
</dbReference>
<feature type="compositionally biased region" description="Basic and acidic residues" evidence="1">
    <location>
        <begin position="21"/>
        <end position="37"/>
    </location>
</feature>
<comment type="caution">
    <text evidence="3">The sequence shown here is derived from an EMBL/GenBank/DDBJ whole genome shotgun (WGS) entry which is preliminary data.</text>
</comment>
<feature type="region of interest" description="Disordered" evidence="1">
    <location>
        <begin position="1"/>
        <end position="46"/>
    </location>
</feature>
<evidence type="ECO:0000256" key="1">
    <source>
        <dbReference type="SAM" id="MobiDB-lite"/>
    </source>
</evidence>
<keyword evidence="4" id="KW-1185">Reference proteome</keyword>
<feature type="compositionally biased region" description="Polar residues" evidence="1">
    <location>
        <begin position="1"/>
        <end position="10"/>
    </location>
</feature>
<proteinExistence type="predicted"/>
<sequence>MDLPVRSTSHQPPPPSPPLKAENEHDAEVFEAEHQDGGLRTTDIRAPPVVRKIPPTPWRKLEACKGFDLRTWTAASGSEPTTTTSIPNSISCSSHGYDEGSVFHGFPDLPYELRHKIWRMHLERPRIVVIRGVMDGSGVQASGNDLGNVVCNANWYCENRSPSLFRVCAESRREARSFFRIRLPMRSSAPDSHGFPNLNQRNPVWDQIYINPDWDLVLYQGATRSLTMAILASDLLAYDPLGKGIAHYGSNDWPQSIWHVNPDPGCGMATLNESFAFLKSFVLCTRSTSEITRPLGEGYVYAVAGDVGPAGMCDSGSYTFDWYRASSGMAAKTPNNSMVRKALIFGKGVHHSVVNSLIAIEMTSRIHDGPLSQNLNATTEGWVIKLAWQPPDCAISHVMHLTTGPIREPKVS</sequence>
<organism evidence="3 4">
    <name type="scientific">Colletotrichum orchidophilum</name>
    <dbReference type="NCBI Taxonomy" id="1209926"/>
    <lineage>
        <taxon>Eukaryota</taxon>
        <taxon>Fungi</taxon>
        <taxon>Dikarya</taxon>
        <taxon>Ascomycota</taxon>
        <taxon>Pezizomycotina</taxon>
        <taxon>Sordariomycetes</taxon>
        <taxon>Hypocreomycetidae</taxon>
        <taxon>Glomerellales</taxon>
        <taxon>Glomerellaceae</taxon>
        <taxon>Colletotrichum</taxon>
    </lineage>
</organism>
<evidence type="ECO:0000313" key="4">
    <source>
        <dbReference type="Proteomes" id="UP000176998"/>
    </source>
</evidence>
<name>A0A1G4BKE9_9PEZI</name>
<dbReference type="EMBL" id="MJBS01000016">
    <property type="protein sequence ID" value="OHF01894.1"/>
    <property type="molecule type" value="Genomic_DNA"/>
</dbReference>
<accession>A0A1G4BKE9</accession>
<dbReference type="AlphaFoldDB" id="A0A1G4BKE9"/>
<dbReference type="PANTHER" id="PTHR35910">
    <property type="entry name" value="2EXR DOMAIN-CONTAINING PROTEIN"/>
    <property type="match status" value="1"/>
</dbReference>
<dbReference type="GeneID" id="34555932"/>
<reference evidence="3 4" key="1">
    <citation type="submission" date="2016-09" db="EMBL/GenBank/DDBJ databases">
        <authorList>
            <person name="Capua I."/>
            <person name="De Benedictis P."/>
            <person name="Joannis T."/>
            <person name="Lombin L.H."/>
            <person name="Cattoli G."/>
        </authorList>
    </citation>
    <scope>NUCLEOTIDE SEQUENCE [LARGE SCALE GENOMIC DNA]</scope>
    <source>
        <strain evidence="3 4">IMI 309357</strain>
    </source>
</reference>
<feature type="domain" description="2EXR" evidence="2">
    <location>
        <begin position="103"/>
        <end position="216"/>
    </location>
</feature>
<dbReference type="InterPro" id="IPR045518">
    <property type="entry name" value="2EXR"/>
</dbReference>
<evidence type="ECO:0000259" key="2">
    <source>
        <dbReference type="Pfam" id="PF20150"/>
    </source>
</evidence>